<dbReference type="InterPro" id="IPR036390">
    <property type="entry name" value="WH_DNA-bd_sf"/>
</dbReference>
<protein>
    <submittedName>
        <fullName evidence="1">Uncharacterized protein</fullName>
    </submittedName>
</protein>
<dbReference type="EMBL" id="LNQE01001068">
    <property type="protein sequence ID" value="KUG21379.1"/>
    <property type="molecule type" value="Genomic_DNA"/>
</dbReference>
<organism evidence="1">
    <name type="scientific">hydrocarbon metagenome</name>
    <dbReference type="NCBI Taxonomy" id="938273"/>
    <lineage>
        <taxon>unclassified sequences</taxon>
        <taxon>metagenomes</taxon>
        <taxon>ecological metagenomes</taxon>
    </lineage>
</organism>
<reference evidence="1" key="1">
    <citation type="journal article" date="2015" name="Proc. Natl. Acad. Sci. U.S.A.">
        <title>Networks of energetic and metabolic interactions define dynamics in microbial communities.</title>
        <authorList>
            <person name="Embree M."/>
            <person name="Liu J.K."/>
            <person name="Al-Bassam M.M."/>
            <person name="Zengler K."/>
        </authorList>
    </citation>
    <scope>NUCLEOTIDE SEQUENCE</scope>
</reference>
<dbReference type="SUPFAM" id="SSF46785">
    <property type="entry name" value="Winged helix' DNA-binding domain"/>
    <property type="match status" value="1"/>
</dbReference>
<name>A0A0W8FM43_9ZZZZ</name>
<evidence type="ECO:0000313" key="1">
    <source>
        <dbReference type="EMBL" id="KUG21379.1"/>
    </source>
</evidence>
<proteinExistence type="predicted"/>
<comment type="caution">
    <text evidence="1">The sequence shown here is derived from an EMBL/GenBank/DDBJ whole genome shotgun (WGS) entry which is preliminary data.</text>
</comment>
<dbReference type="AlphaFoldDB" id="A0A0W8FM43"/>
<sequence>MTASAYQDILDVAVRILLFEDQSITIVFTPGEGSIRLPTTRRLAEYLGIPHYYVLPRFAAMERDGLIRRVERVGISTTPAGTKAIVSLLEERYPGVADALLPEGVFSALKRLAGTNGSNDRIPRE</sequence>
<gene>
    <name evidence="1" type="ORF">ASZ90_008872</name>
</gene>
<accession>A0A0W8FM43</accession>